<feature type="transmembrane region" description="Helical" evidence="6">
    <location>
        <begin position="112"/>
        <end position="129"/>
    </location>
</feature>
<dbReference type="RefSeq" id="WP_111530034.1">
    <property type="nucleotide sequence ID" value="NZ_JBHRSG010000004.1"/>
</dbReference>
<dbReference type="PANTHER" id="PTHR31885">
    <property type="entry name" value="GH04784P"/>
    <property type="match status" value="1"/>
</dbReference>
<gene>
    <name evidence="7" type="ORF">DJ017_09340</name>
</gene>
<keyword evidence="4 6" id="KW-1133">Transmembrane helix</keyword>
<evidence type="ECO:0000256" key="6">
    <source>
        <dbReference type="SAM" id="Phobius"/>
    </source>
</evidence>
<proteinExistence type="inferred from homology"/>
<comment type="similarity">
    <text evidence="2">Belongs to the TMEM86 family.</text>
</comment>
<evidence type="ECO:0000256" key="2">
    <source>
        <dbReference type="ARBA" id="ARBA00007375"/>
    </source>
</evidence>
<dbReference type="OrthoDB" id="7390032at2"/>
<feature type="transmembrane region" description="Helical" evidence="6">
    <location>
        <begin position="135"/>
        <end position="155"/>
    </location>
</feature>
<protein>
    <submittedName>
        <fullName evidence="7">Lysoplasmalogenase</fullName>
    </submittedName>
</protein>
<dbReference type="GO" id="GO:0016787">
    <property type="term" value="F:hydrolase activity"/>
    <property type="evidence" value="ECO:0007669"/>
    <property type="project" value="TreeGrafter"/>
</dbReference>
<comment type="caution">
    <text evidence="7">The sequence shown here is derived from an EMBL/GenBank/DDBJ whole genome shotgun (WGS) entry which is preliminary data.</text>
</comment>
<accession>A0A328ANY7</accession>
<dbReference type="InterPro" id="IPR012506">
    <property type="entry name" value="TMEM86B-like"/>
</dbReference>
<evidence type="ECO:0000313" key="8">
    <source>
        <dbReference type="Proteomes" id="UP000249254"/>
    </source>
</evidence>
<evidence type="ECO:0000256" key="5">
    <source>
        <dbReference type="ARBA" id="ARBA00023136"/>
    </source>
</evidence>
<feature type="transmembrane region" description="Helical" evidence="6">
    <location>
        <begin position="59"/>
        <end position="76"/>
    </location>
</feature>
<feature type="transmembrane region" description="Helical" evidence="6">
    <location>
        <begin position="35"/>
        <end position="52"/>
    </location>
</feature>
<evidence type="ECO:0000256" key="1">
    <source>
        <dbReference type="ARBA" id="ARBA00004141"/>
    </source>
</evidence>
<dbReference type="AlphaFoldDB" id="A0A328ANY7"/>
<sequence length="219" mass="22648">MGWKDAAARAALIAAFVGGASYMAAWPLHLDHPVMTAWKGSGVALLAVYAALRARSLDGWLIALVMALGAAGDVLLEVIGLTRGALAFLAGHLVAIGLYVKNRRPGLGPTDWLVAAALVVATVATAWALPADRAMAPGIALYATGLSCMAASAWLSRFPRGWVALGAVMFLVSDLLIFARSGPLAGQAWVGIGVWTLYFGGQAMIALGVTRALSEPRPA</sequence>
<keyword evidence="3 6" id="KW-0812">Transmembrane</keyword>
<reference evidence="8" key="1">
    <citation type="submission" date="2018-05" db="EMBL/GenBank/DDBJ databases">
        <authorList>
            <person name="Li X."/>
        </authorList>
    </citation>
    <scope>NUCLEOTIDE SEQUENCE [LARGE SCALE GENOMIC DNA]</scope>
    <source>
        <strain evidence="8">LX32</strain>
    </source>
</reference>
<feature type="transmembrane region" description="Helical" evidence="6">
    <location>
        <begin position="162"/>
        <end position="182"/>
    </location>
</feature>
<evidence type="ECO:0000313" key="7">
    <source>
        <dbReference type="EMBL" id="RAK56287.1"/>
    </source>
</evidence>
<feature type="transmembrane region" description="Helical" evidence="6">
    <location>
        <begin position="82"/>
        <end position="100"/>
    </location>
</feature>
<feature type="transmembrane region" description="Helical" evidence="6">
    <location>
        <begin position="188"/>
        <end position="209"/>
    </location>
</feature>
<dbReference type="GO" id="GO:0016020">
    <property type="term" value="C:membrane"/>
    <property type="evidence" value="ECO:0007669"/>
    <property type="project" value="UniProtKB-SubCell"/>
</dbReference>
<dbReference type="Proteomes" id="UP000249254">
    <property type="component" value="Unassembled WGS sequence"/>
</dbReference>
<keyword evidence="8" id="KW-1185">Reference proteome</keyword>
<keyword evidence="5 6" id="KW-0472">Membrane</keyword>
<evidence type="ECO:0000256" key="3">
    <source>
        <dbReference type="ARBA" id="ARBA00022692"/>
    </source>
</evidence>
<dbReference type="PANTHER" id="PTHR31885:SF6">
    <property type="entry name" value="GH04784P"/>
    <property type="match status" value="1"/>
</dbReference>
<dbReference type="EMBL" id="QFYQ01000001">
    <property type="protein sequence ID" value="RAK56287.1"/>
    <property type="molecule type" value="Genomic_DNA"/>
</dbReference>
<organism evidence="7 8">
    <name type="scientific">Phenylobacterium soli</name>
    <dbReference type="NCBI Taxonomy" id="2170551"/>
    <lineage>
        <taxon>Bacteria</taxon>
        <taxon>Pseudomonadati</taxon>
        <taxon>Pseudomonadota</taxon>
        <taxon>Alphaproteobacteria</taxon>
        <taxon>Caulobacterales</taxon>
        <taxon>Caulobacteraceae</taxon>
        <taxon>Phenylobacterium</taxon>
    </lineage>
</organism>
<dbReference type="Pfam" id="PF07947">
    <property type="entry name" value="YhhN"/>
    <property type="match status" value="1"/>
</dbReference>
<name>A0A328ANY7_9CAUL</name>
<evidence type="ECO:0000256" key="4">
    <source>
        <dbReference type="ARBA" id="ARBA00022989"/>
    </source>
</evidence>
<comment type="subcellular location">
    <subcellularLocation>
        <location evidence="1">Membrane</location>
        <topology evidence="1">Multi-pass membrane protein</topology>
    </subcellularLocation>
</comment>